<keyword evidence="3" id="KW-0378">Hydrolase</keyword>
<feature type="signal peptide" evidence="1">
    <location>
        <begin position="1"/>
        <end position="22"/>
    </location>
</feature>
<dbReference type="InterPro" id="IPR051532">
    <property type="entry name" value="Ester_Hydrolysis_Enzymes"/>
</dbReference>
<dbReference type="EMBL" id="JAGKQQ010000001">
    <property type="protein sequence ID" value="MBP3954393.1"/>
    <property type="molecule type" value="Genomic_DNA"/>
</dbReference>
<evidence type="ECO:0000259" key="2">
    <source>
        <dbReference type="Pfam" id="PF13472"/>
    </source>
</evidence>
<proteinExistence type="predicted"/>
<dbReference type="SUPFAM" id="SSF52266">
    <property type="entry name" value="SGNH hydrolase"/>
    <property type="match status" value="1"/>
</dbReference>
<gene>
    <name evidence="3" type="ORF">J8F10_03695</name>
</gene>
<dbReference type="CDD" id="cd01834">
    <property type="entry name" value="SGNH_hydrolase_like_2"/>
    <property type="match status" value="1"/>
</dbReference>
<keyword evidence="1" id="KW-0732">Signal</keyword>
<protein>
    <submittedName>
        <fullName evidence="3">SGNH/GDSL hydrolase family protein</fullName>
    </submittedName>
</protein>
<dbReference type="RefSeq" id="WP_210652525.1">
    <property type="nucleotide sequence ID" value="NZ_JAGKQQ010000001.1"/>
</dbReference>
<reference evidence="3 4" key="1">
    <citation type="submission" date="2021-04" db="EMBL/GenBank/DDBJ databases">
        <authorList>
            <person name="Ivanova A."/>
        </authorList>
    </citation>
    <scope>NUCLEOTIDE SEQUENCE [LARGE SCALE GENOMIC DNA]</scope>
    <source>
        <strain evidence="3 4">G18</strain>
    </source>
</reference>
<dbReference type="PANTHER" id="PTHR30383">
    <property type="entry name" value="THIOESTERASE 1/PROTEASE 1/LYSOPHOSPHOLIPASE L1"/>
    <property type="match status" value="1"/>
</dbReference>
<keyword evidence="4" id="KW-1185">Reference proteome</keyword>
<dbReference type="Proteomes" id="UP000676565">
    <property type="component" value="Unassembled WGS sequence"/>
</dbReference>
<feature type="chain" id="PRO_5046503569" evidence="1">
    <location>
        <begin position="23"/>
        <end position="422"/>
    </location>
</feature>
<name>A0ABS5BL06_9BACT</name>
<feature type="domain" description="SGNH hydrolase-type esterase" evidence="2">
    <location>
        <begin position="35"/>
        <end position="216"/>
    </location>
</feature>
<evidence type="ECO:0000313" key="3">
    <source>
        <dbReference type="EMBL" id="MBP3954393.1"/>
    </source>
</evidence>
<comment type="caution">
    <text evidence="3">The sequence shown here is derived from an EMBL/GenBank/DDBJ whole genome shotgun (WGS) entry which is preliminary data.</text>
</comment>
<dbReference type="PANTHER" id="PTHR30383:SF5">
    <property type="entry name" value="SGNH HYDROLASE-TYPE ESTERASE DOMAIN-CONTAINING PROTEIN"/>
    <property type="match status" value="1"/>
</dbReference>
<dbReference type="InterPro" id="IPR036514">
    <property type="entry name" value="SGNH_hydro_sf"/>
</dbReference>
<organism evidence="3 4">
    <name type="scientific">Gemmata palustris</name>
    <dbReference type="NCBI Taxonomy" id="2822762"/>
    <lineage>
        <taxon>Bacteria</taxon>
        <taxon>Pseudomonadati</taxon>
        <taxon>Planctomycetota</taxon>
        <taxon>Planctomycetia</taxon>
        <taxon>Gemmatales</taxon>
        <taxon>Gemmataceae</taxon>
        <taxon>Gemmata</taxon>
    </lineage>
</organism>
<dbReference type="GO" id="GO:0016787">
    <property type="term" value="F:hydrolase activity"/>
    <property type="evidence" value="ECO:0007669"/>
    <property type="project" value="UniProtKB-KW"/>
</dbReference>
<evidence type="ECO:0000313" key="4">
    <source>
        <dbReference type="Proteomes" id="UP000676565"/>
    </source>
</evidence>
<evidence type="ECO:0000256" key="1">
    <source>
        <dbReference type="SAM" id="SignalP"/>
    </source>
</evidence>
<dbReference type="InterPro" id="IPR013830">
    <property type="entry name" value="SGNH_hydro"/>
</dbReference>
<dbReference type="Pfam" id="PF13472">
    <property type="entry name" value="Lipase_GDSL_2"/>
    <property type="match status" value="1"/>
</dbReference>
<sequence length="422" mass="45207">MRSPRYLLAVLTVLLPISAIRADEFALRDGDTVVFLGDSITAAQTYGKIVENYTLLRYPDRKVRFVNAGVGGDTAAGGLKRLERDVLAHKPTVVTVAYGINDIGWGTKADAEHKKAYLDGIRGIVEACKKREVRVYICSAAATAEDPAKSEAGYLQKMCDDGMELSRSLGGHAIDIQRAMRGVQKSIWAANAKVADKAKHDTLHAPDGVHLNDLGQLAMAYAILKGLGAPADVSAVTVDADGAKLVAAKGCAVKDLTSRDGALEFTRLDEGLPFNYGIFYALNYRYVPVPSELNRYLLTVKSLPKGRYEVTADGRGLGVFTAEQLAGGVDLASATADPWQPGGPWNAQANALKALTDARYEVLSAGAQLRAAIPGSPAAGQLGKQSGEFDTKIVEMQRNVAKPQPYQFVVKKYEPPAKKDGK</sequence>
<dbReference type="Gene3D" id="3.40.50.1110">
    <property type="entry name" value="SGNH hydrolase"/>
    <property type="match status" value="1"/>
</dbReference>
<accession>A0ABS5BL06</accession>